<dbReference type="AlphaFoldDB" id="A0A8J3MSB0"/>
<comment type="caution">
    <text evidence="1">The sequence shown here is derived from an EMBL/GenBank/DDBJ whole genome shotgun (WGS) entry which is preliminary data.</text>
</comment>
<gene>
    <name evidence="1" type="ORF">KSX_50650</name>
</gene>
<evidence type="ECO:0000313" key="1">
    <source>
        <dbReference type="EMBL" id="GHO46902.1"/>
    </source>
</evidence>
<keyword evidence="2" id="KW-1185">Reference proteome</keyword>
<protein>
    <submittedName>
        <fullName evidence="1">Uncharacterized protein</fullName>
    </submittedName>
</protein>
<dbReference type="NCBIfam" id="NF040603">
    <property type="entry name" value="choice_anch_P"/>
    <property type="match status" value="1"/>
</dbReference>
<accession>A0A8J3MSB0</accession>
<sequence>MYNDTNDTIDNTLGSFVVGPGTPPHGRGSIQFTLDPSPYNRKNIATYQFSSTSLASITQMSFGAYSHSGVAGASESPFLNFNVDFTGTSTSFQGRLVYVPSANGSVPQDTWNTFDTINGGNALWTWSRYGSNGNKWPDNNTSQYRTWNAIKAAFPNARILPGDGWLGIRVGEPGPNGYTGNVDFFTLGTTTGGTTTFDFEPLAVPQARAFGFQSTNPTTAPVGDVSIQGLGCSESATTPVASAAGFTVAGITDTVSSLATADPAIVDASSTINILTGSGIVASGTTVTAHVVGSLPPALAGSTTFALLSIPGQPLHSNYSPTPNTTLPIPGVGTVILNEQAIVQQQNRLSIQVNGLHVKITQGPRAGADIVIGHAEAIITYV</sequence>
<evidence type="ECO:0000313" key="2">
    <source>
        <dbReference type="Proteomes" id="UP000612362"/>
    </source>
</evidence>
<organism evidence="1 2">
    <name type="scientific">Ktedonospora formicarum</name>
    <dbReference type="NCBI Taxonomy" id="2778364"/>
    <lineage>
        <taxon>Bacteria</taxon>
        <taxon>Bacillati</taxon>
        <taxon>Chloroflexota</taxon>
        <taxon>Ktedonobacteria</taxon>
        <taxon>Ktedonobacterales</taxon>
        <taxon>Ktedonobacteraceae</taxon>
        <taxon>Ktedonospora</taxon>
    </lineage>
</organism>
<proteinExistence type="predicted"/>
<dbReference type="Proteomes" id="UP000612362">
    <property type="component" value="Unassembled WGS sequence"/>
</dbReference>
<name>A0A8J3MSB0_9CHLR</name>
<reference evidence="1" key="1">
    <citation type="submission" date="2020-10" db="EMBL/GenBank/DDBJ databases">
        <title>Taxonomic study of unclassified bacteria belonging to the class Ktedonobacteria.</title>
        <authorList>
            <person name="Yabe S."/>
            <person name="Wang C.M."/>
            <person name="Zheng Y."/>
            <person name="Sakai Y."/>
            <person name="Cavaletti L."/>
            <person name="Monciardini P."/>
            <person name="Donadio S."/>
        </authorList>
    </citation>
    <scope>NUCLEOTIDE SEQUENCE</scope>
    <source>
        <strain evidence="1">SOSP1-1</strain>
    </source>
</reference>
<dbReference type="EMBL" id="BNJF01000002">
    <property type="protein sequence ID" value="GHO46902.1"/>
    <property type="molecule type" value="Genomic_DNA"/>
</dbReference>